<sequence>MSNDIQHRKSLDSVQAEFEKQCRILVRERKSALDQVDGLRLQLASDKTNLELHIAGLRRRLNTANDEIFELRDEQWKRERSMRLAESALASAHDTLRHGLSRRSRARSPSSPVLSPPLSPLLQPRSPITPPSMTTATPTRNMLVSRNMSPDSSVSTTPLLLPSFGLAASQLTAMSDPFSSEPFNSTTPLNSPPQTPGRLKHLTSLFTSPDAYPNSPMSPRVIRTPPTSMPYSSPQSTDVSARKPHPAGSATFRRACAKIDSLSSTGQPHSSRGCHSALSREDKLIRYSKFYDDVSQVLGTTALHQFKALIHAFSSDNIPLSGPSGILRQGRILIEGELGKTAYSSGLIDEFEQVIREDSAIAS</sequence>
<feature type="region of interest" description="Disordered" evidence="2">
    <location>
        <begin position="226"/>
        <end position="247"/>
    </location>
</feature>
<evidence type="ECO:0000313" key="3">
    <source>
        <dbReference type="EMBL" id="KZO98047.1"/>
    </source>
</evidence>
<protein>
    <submittedName>
        <fullName evidence="3">Uncharacterized protein</fullName>
    </submittedName>
</protein>
<name>A0A167NT33_CALVF</name>
<reference evidence="3 4" key="1">
    <citation type="journal article" date="2016" name="Mol. Biol. Evol.">
        <title>Comparative Genomics of Early-Diverging Mushroom-Forming Fungi Provides Insights into the Origins of Lignocellulose Decay Capabilities.</title>
        <authorList>
            <person name="Nagy L.G."/>
            <person name="Riley R."/>
            <person name="Tritt A."/>
            <person name="Adam C."/>
            <person name="Daum C."/>
            <person name="Floudas D."/>
            <person name="Sun H."/>
            <person name="Yadav J.S."/>
            <person name="Pangilinan J."/>
            <person name="Larsson K.H."/>
            <person name="Matsuura K."/>
            <person name="Barry K."/>
            <person name="Labutti K."/>
            <person name="Kuo R."/>
            <person name="Ohm R.A."/>
            <person name="Bhattacharya S.S."/>
            <person name="Shirouzu T."/>
            <person name="Yoshinaga Y."/>
            <person name="Martin F.M."/>
            <person name="Grigoriev I.V."/>
            <person name="Hibbett D.S."/>
        </authorList>
    </citation>
    <scope>NUCLEOTIDE SEQUENCE [LARGE SCALE GENOMIC DNA]</scope>
    <source>
        <strain evidence="3 4">TUFC12733</strain>
    </source>
</reference>
<dbReference type="AlphaFoldDB" id="A0A167NT33"/>
<organism evidence="3 4">
    <name type="scientific">Calocera viscosa (strain TUFC12733)</name>
    <dbReference type="NCBI Taxonomy" id="1330018"/>
    <lineage>
        <taxon>Eukaryota</taxon>
        <taxon>Fungi</taxon>
        <taxon>Dikarya</taxon>
        <taxon>Basidiomycota</taxon>
        <taxon>Agaricomycotina</taxon>
        <taxon>Dacrymycetes</taxon>
        <taxon>Dacrymycetales</taxon>
        <taxon>Dacrymycetaceae</taxon>
        <taxon>Calocera</taxon>
    </lineage>
</organism>
<proteinExistence type="predicted"/>
<accession>A0A167NT33</accession>
<dbReference type="Proteomes" id="UP000076738">
    <property type="component" value="Unassembled WGS sequence"/>
</dbReference>
<evidence type="ECO:0000256" key="1">
    <source>
        <dbReference type="SAM" id="Coils"/>
    </source>
</evidence>
<evidence type="ECO:0000313" key="4">
    <source>
        <dbReference type="Proteomes" id="UP000076738"/>
    </source>
</evidence>
<feature type="compositionally biased region" description="Polar residues" evidence="2">
    <location>
        <begin position="226"/>
        <end position="239"/>
    </location>
</feature>
<feature type="coiled-coil region" evidence="1">
    <location>
        <begin position="47"/>
        <end position="74"/>
    </location>
</feature>
<keyword evidence="4" id="KW-1185">Reference proteome</keyword>
<evidence type="ECO:0000256" key="2">
    <source>
        <dbReference type="SAM" id="MobiDB-lite"/>
    </source>
</evidence>
<keyword evidence="1" id="KW-0175">Coiled coil</keyword>
<dbReference type="EMBL" id="KV417277">
    <property type="protein sequence ID" value="KZO98047.1"/>
    <property type="molecule type" value="Genomic_DNA"/>
</dbReference>
<dbReference type="OrthoDB" id="10636910at2759"/>
<gene>
    <name evidence="3" type="ORF">CALVIDRAFT_554122</name>
</gene>
<feature type="region of interest" description="Disordered" evidence="2">
    <location>
        <begin position="95"/>
        <end position="138"/>
    </location>
</feature>